<dbReference type="Proteomes" id="UP000760668">
    <property type="component" value="Unassembled WGS sequence"/>
</dbReference>
<dbReference type="InterPro" id="IPR038763">
    <property type="entry name" value="DHH_sf"/>
</dbReference>
<evidence type="ECO:0000256" key="3">
    <source>
        <dbReference type="ARBA" id="ARBA00022722"/>
    </source>
</evidence>
<evidence type="ECO:0000256" key="2">
    <source>
        <dbReference type="ARBA" id="ARBA00019841"/>
    </source>
</evidence>
<dbReference type="Gene3D" id="3.10.310.30">
    <property type="match status" value="1"/>
</dbReference>
<dbReference type="Gene3D" id="3.90.1640.30">
    <property type="match status" value="1"/>
</dbReference>
<evidence type="ECO:0000256" key="5">
    <source>
        <dbReference type="ARBA" id="ARBA00022839"/>
    </source>
</evidence>
<organism evidence="9 10">
    <name type="scientific">Pseudoflavonifractor capillosus</name>
    <dbReference type="NCBI Taxonomy" id="106588"/>
    <lineage>
        <taxon>Bacteria</taxon>
        <taxon>Bacillati</taxon>
        <taxon>Bacillota</taxon>
        <taxon>Clostridia</taxon>
        <taxon>Eubacteriales</taxon>
        <taxon>Oscillospiraceae</taxon>
        <taxon>Pseudoflavonifractor</taxon>
    </lineage>
</organism>
<feature type="domain" description="DHHA1" evidence="7">
    <location>
        <begin position="349"/>
        <end position="439"/>
    </location>
</feature>
<dbReference type="NCBIfam" id="TIGR00644">
    <property type="entry name" value="recJ"/>
    <property type="match status" value="1"/>
</dbReference>
<dbReference type="Pfam" id="PF02272">
    <property type="entry name" value="DHHA1"/>
    <property type="match status" value="1"/>
</dbReference>
<dbReference type="Pfam" id="PF01368">
    <property type="entry name" value="DHH"/>
    <property type="match status" value="1"/>
</dbReference>
<keyword evidence="5 9" id="KW-0269">Exonuclease</keyword>
<proteinExistence type="inferred from homology"/>
<comment type="similarity">
    <text evidence="1">Belongs to the RecJ family.</text>
</comment>
<feature type="domain" description="DDH" evidence="6">
    <location>
        <begin position="80"/>
        <end position="228"/>
    </location>
</feature>
<accession>A0A921MKU7</accession>
<feature type="domain" description="RecJ OB" evidence="8">
    <location>
        <begin position="454"/>
        <end position="559"/>
    </location>
</feature>
<evidence type="ECO:0000313" key="9">
    <source>
        <dbReference type="EMBL" id="HJG85936.1"/>
    </source>
</evidence>
<dbReference type="AlphaFoldDB" id="A0A921MKU7"/>
<reference evidence="9" key="1">
    <citation type="journal article" date="2021" name="PeerJ">
        <title>Extensive microbial diversity within the chicken gut microbiome revealed by metagenomics and culture.</title>
        <authorList>
            <person name="Gilroy R."/>
            <person name="Ravi A."/>
            <person name="Getino M."/>
            <person name="Pursley I."/>
            <person name="Horton D.L."/>
            <person name="Alikhan N.F."/>
            <person name="Baker D."/>
            <person name="Gharbi K."/>
            <person name="Hall N."/>
            <person name="Watson M."/>
            <person name="Adriaenssens E.M."/>
            <person name="Foster-Nyarko E."/>
            <person name="Jarju S."/>
            <person name="Secka A."/>
            <person name="Antonio M."/>
            <person name="Oren A."/>
            <person name="Chaudhuri R.R."/>
            <person name="La Ragione R."/>
            <person name="Hildebrand F."/>
            <person name="Pallen M.J."/>
        </authorList>
    </citation>
    <scope>NUCLEOTIDE SEQUENCE</scope>
    <source>
        <strain evidence="9">CHK179-5677</strain>
    </source>
</reference>
<dbReference type="Pfam" id="PF17768">
    <property type="entry name" value="RecJ_OB"/>
    <property type="match status" value="1"/>
</dbReference>
<keyword evidence="4" id="KW-0378">Hydrolase</keyword>
<dbReference type="EMBL" id="DYUC01000021">
    <property type="protein sequence ID" value="HJG85936.1"/>
    <property type="molecule type" value="Genomic_DNA"/>
</dbReference>
<evidence type="ECO:0000259" key="8">
    <source>
        <dbReference type="Pfam" id="PF17768"/>
    </source>
</evidence>
<evidence type="ECO:0000313" key="10">
    <source>
        <dbReference type="Proteomes" id="UP000760668"/>
    </source>
</evidence>
<dbReference type="RefSeq" id="WP_295369226.1">
    <property type="nucleotide sequence ID" value="NZ_DYUC01000021.1"/>
</dbReference>
<gene>
    <name evidence="9" type="primary">recJ</name>
    <name evidence="9" type="ORF">K8V01_02730</name>
</gene>
<sequence>MKYRQWNLRAPSPAAQAAMEADGVPPLAAAVLCARGLDTAEKARAFLRSDEDLLWDPFLMKDMDRAVGRIAAALDQGEHIAVYGDYDVDGITSTCLLTDYLRSRGARVTPYIPDRMEEGYGLSCSAVSALHNKGVSLIITVDCGITAVAEAEFAASLGIDVVITDHHECKDRIPAAAAVVDPHRRDCGYPFKHLAGVGVALKLVLALGDKAEEPVLLRRYADLAAVGTVADVMQVVGENRAIIRMGLAALKNTARPGLRALLHEAGLNERPLNSMSIGYTLAPRINASGRMGCAGLAAELLLTPDPARGEDLARELCALNRERQAVELEIYEECVAMADAMAPEERPALVLAREGWHQGVVGIVASRLSEKYSCPTFMICLQDGRGKGSCRSFGGFNLFAALEQCRDLLEGFGGHELAAGFTILEVNIPAFRARMLELVRSSTGGAAMEAALEVDAEADPALLTQEGVLSLNLLEPYGAGNPKPVFSLSGCTVTTAAEVGGGRHLKLKVTKGGRSFDAIFFSVSLAEAGLAPGDRVDLAFSPQINEFRGWRSVQLQIIDLRPALTRAQAERALYEKLRSGAALTPLEAAALTPSRAEFAAVWRYLKNRSSAGRLEETAGRLSRNIARSFGLRETFMRTMVCLEVLDERGLIRVEHSTDHLCIDLNPTAGKVDLEESYIMRRLRKLTEGA</sequence>
<comment type="caution">
    <text evidence="9">The sequence shown here is derived from an EMBL/GenBank/DDBJ whole genome shotgun (WGS) entry which is preliminary data.</text>
</comment>
<dbReference type="GO" id="GO:0003676">
    <property type="term" value="F:nucleic acid binding"/>
    <property type="evidence" value="ECO:0007669"/>
    <property type="project" value="InterPro"/>
</dbReference>
<dbReference type="GO" id="GO:0006281">
    <property type="term" value="P:DNA repair"/>
    <property type="evidence" value="ECO:0007669"/>
    <property type="project" value="InterPro"/>
</dbReference>
<dbReference type="InterPro" id="IPR001667">
    <property type="entry name" value="DDH_dom"/>
</dbReference>
<dbReference type="InterPro" id="IPR041122">
    <property type="entry name" value="RecJ_OB"/>
</dbReference>
<dbReference type="InterPro" id="IPR004610">
    <property type="entry name" value="RecJ"/>
</dbReference>
<evidence type="ECO:0000256" key="4">
    <source>
        <dbReference type="ARBA" id="ARBA00022801"/>
    </source>
</evidence>
<dbReference type="SUPFAM" id="SSF64182">
    <property type="entry name" value="DHH phosphoesterases"/>
    <property type="match status" value="1"/>
</dbReference>
<dbReference type="InterPro" id="IPR003156">
    <property type="entry name" value="DHHA1_dom"/>
</dbReference>
<dbReference type="GO" id="GO:0008409">
    <property type="term" value="F:5'-3' exonuclease activity"/>
    <property type="evidence" value="ECO:0007669"/>
    <property type="project" value="InterPro"/>
</dbReference>
<dbReference type="PANTHER" id="PTHR30255">
    <property type="entry name" value="SINGLE-STRANDED-DNA-SPECIFIC EXONUCLEASE RECJ"/>
    <property type="match status" value="1"/>
</dbReference>
<reference evidence="9" key="2">
    <citation type="submission" date="2021-09" db="EMBL/GenBank/DDBJ databases">
        <authorList>
            <person name="Gilroy R."/>
        </authorList>
    </citation>
    <scope>NUCLEOTIDE SEQUENCE</scope>
    <source>
        <strain evidence="9">CHK179-5677</strain>
    </source>
</reference>
<evidence type="ECO:0000259" key="7">
    <source>
        <dbReference type="Pfam" id="PF02272"/>
    </source>
</evidence>
<name>A0A921MKU7_9FIRM</name>
<evidence type="ECO:0000256" key="1">
    <source>
        <dbReference type="ARBA" id="ARBA00005915"/>
    </source>
</evidence>
<dbReference type="GO" id="GO:0006310">
    <property type="term" value="P:DNA recombination"/>
    <property type="evidence" value="ECO:0007669"/>
    <property type="project" value="InterPro"/>
</dbReference>
<evidence type="ECO:0000259" key="6">
    <source>
        <dbReference type="Pfam" id="PF01368"/>
    </source>
</evidence>
<dbReference type="PANTHER" id="PTHR30255:SF2">
    <property type="entry name" value="SINGLE-STRANDED-DNA-SPECIFIC EXONUCLEASE RECJ"/>
    <property type="match status" value="1"/>
</dbReference>
<protein>
    <recommendedName>
        <fullName evidence="2">Single-stranded-DNA-specific exonuclease RecJ</fullName>
    </recommendedName>
</protein>
<keyword evidence="3" id="KW-0540">Nuclease</keyword>
<dbReference type="InterPro" id="IPR051673">
    <property type="entry name" value="SSDNA_exonuclease_RecJ"/>
</dbReference>